<comment type="subcellular location">
    <subcellularLocation>
        <location evidence="1">Cytoplasm</location>
    </subcellularLocation>
</comment>
<dbReference type="InterPro" id="IPR033237">
    <property type="entry name" value="BRINP"/>
</dbReference>
<dbReference type="AlphaFoldDB" id="A0A7J7UMT5"/>
<evidence type="ECO:0000313" key="7">
    <source>
        <dbReference type="EMBL" id="KAF6314217.1"/>
    </source>
</evidence>
<proteinExistence type="predicted"/>
<dbReference type="GO" id="GO:0045666">
    <property type="term" value="P:positive regulation of neuron differentiation"/>
    <property type="evidence" value="ECO:0007669"/>
    <property type="project" value="InterPro"/>
</dbReference>
<dbReference type="GO" id="GO:0005737">
    <property type="term" value="C:cytoplasm"/>
    <property type="evidence" value="ECO:0007669"/>
    <property type="project" value="UniProtKB-SubCell"/>
</dbReference>
<accession>A0A7J7UMT5</accession>
<gene>
    <name evidence="7" type="ORF">mMyoMyo1_001569</name>
</gene>
<dbReference type="VEuPathDB" id="HostDB:GeneID_118667107"/>
<dbReference type="Pfam" id="PF01823">
    <property type="entry name" value="MACPF"/>
    <property type="match status" value="1"/>
</dbReference>
<keyword evidence="3" id="KW-0524">Neurogenesis</keyword>
<keyword evidence="2" id="KW-0963">Cytoplasm</keyword>
<dbReference type="GO" id="GO:0071300">
    <property type="term" value="P:cellular response to retinoic acid"/>
    <property type="evidence" value="ECO:0007669"/>
    <property type="project" value="TreeGrafter"/>
</dbReference>
<evidence type="ECO:0000256" key="2">
    <source>
        <dbReference type="ARBA" id="ARBA00022490"/>
    </source>
</evidence>
<evidence type="ECO:0000313" key="8">
    <source>
        <dbReference type="Proteomes" id="UP000527355"/>
    </source>
</evidence>
<evidence type="ECO:0000256" key="4">
    <source>
        <dbReference type="ARBA" id="ARBA00041019"/>
    </source>
</evidence>
<keyword evidence="5" id="KW-0732">Signal</keyword>
<evidence type="ECO:0000256" key="1">
    <source>
        <dbReference type="ARBA" id="ARBA00004496"/>
    </source>
</evidence>
<dbReference type="EMBL" id="JABWUV010000012">
    <property type="protein sequence ID" value="KAF6314217.1"/>
    <property type="molecule type" value="Genomic_DNA"/>
</dbReference>
<dbReference type="GO" id="GO:0030425">
    <property type="term" value="C:dendrite"/>
    <property type="evidence" value="ECO:0007669"/>
    <property type="project" value="TreeGrafter"/>
</dbReference>
<feature type="chain" id="PRO_5029706485" description="BMP/retinoic acid-inducible neural-specific protein 1" evidence="5">
    <location>
        <begin position="21"/>
        <end position="659"/>
    </location>
</feature>
<dbReference type="InterPro" id="IPR057671">
    <property type="entry name" value="BRINP_C"/>
</dbReference>
<dbReference type="Pfam" id="PF19052">
    <property type="entry name" value="BRINP_C"/>
    <property type="match status" value="1"/>
</dbReference>
<evidence type="ECO:0000259" key="6">
    <source>
        <dbReference type="SMART" id="SM00457"/>
    </source>
</evidence>
<name>A0A7J7UMT5_MYOMY</name>
<dbReference type="InterPro" id="IPR020864">
    <property type="entry name" value="MACPF"/>
</dbReference>
<dbReference type="GO" id="GO:0043025">
    <property type="term" value="C:neuronal cell body"/>
    <property type="evidence" value="ECO:0007669"/>
    <property type="project" value="TreeGrafter"/>
</dbReference>
<reference evidence="7 8" key="1">
    <citation type="journal article" date="2020" name="Nature">
        <title>Six reference-quality genomes reveal evolution of bat adaptations.</title>
        <authorList>
            <person name="Jebb D."/>
            <person name="Huang Z."/>
            <person name="Pippel M."/>
            <person name="Hughes G.M."/>
            <person name="Lavrichenko K."/>
            <person name="Devanna P."/>
            <person name="Winkler S."/>
            <person name="Jermiin L.S."/>
            <person name="Skirmuntt E.C."/>
            <person name="Katzourakis A."/>
            <person name="Burkitt-Gray L."/>
            <person name="Ray D.A."/>
            <person name="Sullivan K.A.M."/>
            <person name="Roscito J.G."/>
            <person name="Kirilenko B.M."/>
            <person name="Davalos L.M."/>
            <person name="Corthals A.P."/>
            <person name="Power M.L."/>
            <person name="Jones G."/>
            <person name="Ransome R.D."/>
            <person name="Dechmann D.K.N."/>
            <person name="Locatelli A.G."/>
            <person name="Puechmaille S.J."/>
            <person name="Fedrigo O."/>
            <person name="Jarvis E.D."/>
            <person name="Hiller M."/>
            <person name="Vernes S.C."/>
            <person name="Myers E.W."/>
            <person name="Teeling E.C."/>
        </authorList>
    </citation>
    <scope>NUCLEOTIDE SEQUENCE [LARGE SCALE GENOMIC DNA]</scope>
    <source>
        <strain evidence="7">MMyoMyo1</strain>
        <tissue evidence="7">Flight muscle</tissue>
    </source>
</reference>
<dbReference type="PANTHER" id="PTHR15564:SF7">
    <property type="entry name" value="BMP_RETINOIC ACID-INDUCIBLE NEURAL-SPECIFIC PROTEIN 1"/>
    <property type="match status" value="1"/>
</dbReference>
<sequence>MNWRFVELLYFLFIWGRISVQPSHQEPAGTDQHVSKEFDWLISDRGPFHHSRSYLSFVERHRQGFTTRYKIYREFARWKVRNTAIERRDLVRHPVPLMPEFQRSIRLLGRRPTTQQFIDTIIKKYGTHLLISATLGGEEALTMYMDKSRLDRKSGNATQSVEALHQLASSYFVDRDGTMRRLHEIQISTGAIKSWAEAYKDLENSDEFKSFMKRLPSNHFLTIGSIHQHWGNDWDLQNRYKLLQSSMEAQRQKIQRTARKLFGLSVRCRHNPNHQLPRERTIQQWLARVQSLLYCNENGFWGTFLESQRSCVCHGSTTLCQRPIPCIIGGNNSCAMCSLANISLCGSCNKGYKLYRGRCEPQNVDSERSEQFISFETDLDFQDLELKYLLQKMDSRLYVHTTFVSNEIRLDTFFDPRWRKRMSLTLKSNKNRMDFIHMVIGMSMRICQMRNSSLDPMFFVYVNPFSGSHSEGWNMPFGEFGYPRWEKVRLQNSQCYNWTLLLGNRWKTFFETVHIYLRSRTRLATVLRNETGQGPVDLSDPNKRQFYIKISDVQVFGYSLRFNADLLRSAVQQVNQSYTQGGQFYSSSSVMLLLLDIRDRINRLAPPVAPGKPQLDLFSCMLKHRLKLTNSEIIRVNHALDLYNTEILKQSDQMTAKLC</sequence>
<feature type="domain" description="MACPF" evidence="6">
    <location>
        <begin position="72"/>
        <end position="263"/>
    </location>
</feature>
<protein>
    <recommendedName>
        <fullName evidence="4">BMP/retinoic acid-inducible neural-specific protein 1</fullName>
    </recommendedName>
</protein>
<comment type="caution">
    <text evidence="7">The sequence shown here is derived from an EMBL/GenBank/DDBJ whole genome shotgun (WGS) entry which is preliminary data.</text>
</comment>
<keyword evidence="8" id="KW-1185">Reference proteome</keyword>
<feature type="signal peptide" evidence="5">
    <location>
        <begin position="1"/>
        <end position="20"/>
    </location>
</feature>
<dbReference type="Proteomes" id="UP000527355">
    <property type="component" value="Unassembled WGS sequence"/>
</dbReference>
<organism evidence="7 8">
    <name type="scientific">Myotis myotis</name>
    <name type="common">Greater mouse-eared bat</name>
    <name type="synonym">Vespertilio myotis</name>
    <dbReference type="NCBI Taxonomy" id="51298"/>
    <lineage>
        <taxon>Eukaryota</taxon>
        <taxon>Metazoa</taxon>
        <taxon>Chordata</taxon>
        <taxon>Craniata</taxon>
        <taxon>Vertebrata</taxon>
        <taxon>Euteleostomi</taxon>
        <taxon>Mammalia</taxon>
        <taxon>Eutheria</taxon>
        <taxon>Laurasiatheria</taxon>
        <taxon>Chiroptera</taxon>
        <taxon>Yangochiroptera</taxon>
        <taxon>Vespertilionidae</taxon>
        <taxon>Myotis</taxon>
    </lineage>
</organism>
<dbReference type="GO" id="GO:0007399">
    <property type="term" value="P:nervous system development"/>
    <property type="evidence" value="ECO:0007669"/>
    <property type="project" value="UniProtKB-KW"/>
</dbReference>
<dbReference type="GO" id="GO:0045930">
    <property type="term" value="P:negative regulation of mitotic cell cycle"/>
    <property type="evidence" value="ECO:0007669"/>
    <property type="project" value="InterPro"/>
</dbReference>
<dbReference type="PANTHER" id="PTHR15564">
    <property type="entry name" value="MACPF DOMAIN-CONTAINING PROTEIN"/>
    <property type="match status" value="1"/>
</dbReference>
<dbReference type="SMART" id="SM00457">
    <property type="entry name" value="MACPF"/>
    <property type="match status" value="1"/>
</dbReference>
<evidence type="ECO:0000256" key="5">
    <source>
        <dbReference type="SAM" id="SignalP"/>
    </source>
</evidence>
<evidence type="ECO:0000256" key="3">
    <source>
        <dbReference type="ARBA" id="ARBA00022902"/>
    </source>
</evidence>